<reference evidence="1" key="1">
    <citation type="submission" date="2019-08" db="EMBL/GenBank/DDBJ databases">
        <authorList>
            <person name="Kucharzyk K."/>
            <person name="Murdoch R.W."/>
            <person name="Higgins S."/>
            <person name="Loffler F."/>
        </authorList>
    </citation>
    <scope>NUCLEOTIDE SEQUENCE</scope>
</reference>
<dbReference type="AlphaFoldDB" id="A0A644XI32"/>
<proteinExistence type="predicted"/>
<evidence type="ECO:0000313" key="1">
    <source>
        <dbReference type="EMBL" id="MPM13853.1"/>
    </source>
</evidence>
<dbReference type="EMBL" id="VSSQ01002184">
    <property type="protein sequence ID" value="MPM13853.1"/>
    <property type="molecule type" value="Genomic_DNA"/>
</dbReference>
<gene>
    <name evidence="1" type="ORF">SDC9_60213</name>
</gene>
<organism evidence="1">
    <name type="scientific">bioreactor metagenome</name>
    <dbReference type="NCBI Taxonomy" id="1076179"/>
    <lineage>
        <taxon>unclassified sequences</taxon>
        <taxon>metagenomes</taxon>
        <taxon>ecological metagenomes</taxon>
    </lineage>
</organism>
<sequence>MDKTDCEMFAETLFFLKNGPAGCVPRPWEDCGISGIAGAEGH</sequence>
<comment type="caution">
    <text evidence="1">The sequence shown here is derived from an EMBL/GenBank/DDBJ whole genome shotgun (WGS) entry which is preliminary data.</text>
</comment>
<name>A0A644XI32_9ZZZZ</name>
<protein>
    <submittedName>
        <fullName evidence="1">Uncharacterized protein</fullName>
    </submittedName>
</protein>
<accession>A0A644XI32</accession>